<evidence type="ECO:0000256" key="1">
    <source>
        <dbReference type="ARBA" id="ARBA00006484"/>
    </source>
</evidence>
<dbReference type="Proteomes" id="UP001600888">
    <property type="component" value="Unassembled WGS sequence"/>
</dbReference>
<evidence type="ECO:0000256" key="3">
    <source>
        <dbReference type="ARBA" id="ARBA00023002"/>
    </source>
</evidence>
<gene>
    <name evidence="4" type="ORF">FJTKL_09425</name>
</gene>
<dbReference type="InterPro" id="IPR002347">
    <property type="entry name" value="SDR_fam"/>
</dbReference>
<dbReference type="CDD" id="cd05233">
    <property type="entry name" value="SDR_c"/>
    <property type="match status" value="1"/>
</dbReference>
<keyword evidence="2" id="KW-0521">NADP</keyword>
<accession>A0ABR4FCQ0</accession>
<dbReference type="PANTHER" id="PTHR43618">
    <property type="entry name" value="7-ALPHA-HYDROXYSTEROID DEHYDROGENASE"/>
    <property type="match status" value="1"/>
</dbReference>
<keyword evidence="3" id="KW-0560">Oxidoreductase</keyword>
<dbReference type="Pfam" id="PF13561">
    <property type="entry name" value="adh_short_C2"/>
    <property type="match status" value="1"/>
</dbReference>
<name>A0ABR4FCQ0_9PEZI</name>
<dbReference type="PANTHER" id="PTHR43618:SF18">
    <property type="entry name" value="SHORT CHAIN DEHYDROGENASE_REDUCTASE FAMILY (AFU_ORTHOLOGUE AFUA_5G12480)"/>
    <property type="match status" value="1"/>
</dbReference>
<dbReference type="Gene3D" id="3.40.50.720">
    <property type="entry name" value="NAD(P)-binding Rossmann-like Domain"/>
    <property type="match status" value="1"/>
</dbReference>
<reference evidence="4 5" key="1">
    <citation type="submission" date="2024-03" db="EMBL/GenBank/DDBJ databases">
        <title>A high-quality draft genome sequence of Diaporthe vaccinii, a causative agent of upright dieback and viscid rot disease in cranberry plants.</title>
        <authorList>
            <person name="Sarrasin M."/>
            <person name="Lang B.F."/>
            <person name="Burger G."/>
        </authorList>
    </citation>
    <scope>NUCLEOTIDE SEQUENCE [LARGE SCALE GENOMIC DNA]</scope>
    <source>
        <strain evidence="4 5">IS7</strain>
    </source>
</reference>
<comment type="caution">
    <text evidence="4">The sequence shown here is derived from an EMBL/GenBank/DDBJ whole genome shotgun (WGS) entry which is preliminary data.</text>
</comment>
<keyword evidence="5" id="KW-1185">Reference proteome</keyword>
<proteinExistence type="inferred from homology"/>
<evidence type="ECO:0008006" key="6">
    <source>
        <dbReference type="Google" id="ProtNLM"/>
    </source>
</evidence>
<dbReference type="PRINTS" id="PR00081">
    <property type="entry name" value="GDHRDH"/>
</dbReference>
<evidence type="ECO:0000313" key="4">
    <source>
        <dbReference type="EMBL" id="KAL2292454.1"/>
    </source>
</evidence>
<dbReference type="SUPFAM" id="SSF51735">
    <property type="entry name" value="NAD(P)-binding Rossmann-fold domains"/>
    <property type="match status" value="1"/>
</dbReference>
<dbReference type="InterPro" id="IPR036291">
    <property type="entry name" value="NAD(P)-bd_dom_sf"/>
</dbReference>
<protein>
    <recommendedName>
        <fullName evidence="6">Short chain dehydrogenase/reductase</fullName>
    </recommendedName>
</protein>
<dbReference type="EMBL" id="JBAWTH010000003">
    <property type="protein sequence ID" value="KAL2292454.1"/>
    <property type="molecule type" value="Genomic_DNA"/>
</dbReference>
<comment type="similarity">
    <text evidence="1">Belongs to the short-chain dehydrogenases/reductases (SDR) family.</text>
</comment>
<organism evidence="4 5">
    <name type="scientific">Diaporthe vaccinii</name>
    <dbReference type="NCBI Taxonomy" id="105482"/>
    <lineage>
        <taxon>Eukaryota</taxon>
        <taxon>Fungi</taxon>
        <taxon>Dikarya</taxon>
        <taxon>Ascomycota</taxon>
        <taxon>Pezizomycotina</taxon>
        <taxon>Sordariomycetes</taxon>
        <taxon>Sordariomycetidae</taxon>
        <taxon>Diaporthales</taxon>
        <taxon>Diaporthaceae</taxon>
        <taxon>Diaporthe</taxon>
        <taxon>Diaporthe eres species complex</taxon>
    </lineage>
</organism>
<dbReference type="InterPro" id="IPR052178">
    <property type="entry name" value="Sec_Metab_Biosynth_SDR"/>
</dbReference>
<sequence>MSPSLAAADLFTVKGLVAVVTGGATGESVVEEGFCEELPVTENIGIGLMIAKGLEENGAKVYIIGRRNDVLESVAKKEAILAQKHGNLIPVVGDVTSKADLERITKRISSEVGYINLLVANAGTTGPMFGDKISICGPDQSTLSDVQRDLWNIDQDLFLNTFATNIGGPFWSIVAFLPLLDAGNRKGTVMQSSQVVATGSEAAYDRIPIPHYTYSASKAGLTHMMKQFATTFIKYKIRFNVIAPGLYPSELTAGFIASTENLSDDEKSSLVSPMQRPGNMEDMAGVALWLASRAGAWVHGNVVLTDGGKISSVPATY</sequence>
<evidence type="ECO:0000256" key="2">
    <source>
        <dbReference type="ARBA" id="ARBA00022857"/>
    </source>
</evidence>
<evidence type="ECO:0000313" key="5">
    <source>
        <dbReference type="Proteomes" id="UP001600888"/>
    </source>
</evidence>